<comment type="caution">
    <text evidence="2">The sequence shown here is derived from an EMBL/GenBank/DDBJ whole genome shotgun (WGS) entry which is preliminary data.</text>
</comment>
<evidence type="ECO:0000313" key="2">
    <source>
        <dbReference type="EMBL" id="REF71794.1"/>
    </source>
</evidence>
<dbReference type="Proteomes" id="UP000256941">
    <property type="component" value="Unassembled WGS sequence"/>
</dbReference>
<feature type="transmembrane region" description="Helical" evidence="1">
    <location>
        <begin position="12"/>
        <end position="34"/>
    </location>
</feature>
<dbReference type="InterPro" id="IPR022109">
    <property type="entry name" value="DUF3649"/>
</dbReference>
<keyword evidence="1" id="KW-0472">Membrane</keyword>
<dbReference type="AlphaFoldDB" id="A0A3D9XN14"/>
<organism evidence="2 3">
    <name type="scientific">Paracoccus versutus</name>
    <name type="common">Thiobacillus versutus</name>
    <dbReference type="NCBI Taxonomy" id="34007"/>
    <lineage>
        <taxon>Bacteria</taxon>
        <taxon>Pseudomonadati</taxon>
        <taxon>Pseudomonadota</taxon>
        <taxon>Alphaproteobacteria</taxon>
        <taxon>Rhodobacterales</taxon>
        <taxon>Paracoccaceae</taxon>
        <taxon>Paracoccus</taxon>
    </lineage>
</organism>
<protein>
    <submittedName>
        <fullName evidence="2">Uncharacterized protein DUF3649</fullName>
    </submittedName>
</protein>
<accession>A0A3D9XN14</accession>
<keyword evidence="1" id="KW-1133">Transmembrane helix</keyword>
<dbReference type="Pfam" id="PF12365">
    <property type="entry name" value="DUF3649"/>
    <property type="match status" value="1"/>
</dbReference>
<reference evidence="2 3" key="1">
    <citation type="submission" date="2018-08" db="EMBL/GenBank/DDBJ databases">
        <title>Genomic Encyclopedia of Archaeal and Bacterial Type Strains, Phase II (KMG-II): from individual species to whole genera.</title>
        <authorList>
            <person name="Goeker M."/>
        </authorList>
    </citation>
    <scope>NUCLEOTIDE SEQUENCE [LARGE SCALE GENOMIC DNA]</scope>
    <source>
        <strain evidence="2 3">DSM 17099</strain>
    </source>
</reference>
<feature type="transmembrane region" description="Helical" evidence="1">
    <location>
        <begin position="73"/>
        <end position="91"/>
    </location>
</feature>
<evidence type="ECO:0000313" key="3">
    <source>
        <dbReference type="Proteomes" id="UP000256941"/>
    </source>
</evidence>
<proteinExistence type="predicted"/>
<keyword evidence="1" id="KW-0812">Transmembrane</keyword>
<dbReference type="RefSeq" id="WP_116220534.1">
    <property type="nucleotide sequence ID" value="NZ_CP038196.1"/>
</dbReference>
<dbReference type="EMBL" id="QTUJ01000001">
    <property type="protein sequence ID" value="REF71794.1"/>
    <property type="molecule type" value="Genomic_DNA"/>
</dbReference>
<name>A0A3D9XN14_PARVE</name>
<evidence type="ECO:0000256" key="1">
    <source>
        <dbReference type="SAM" id="Phobius"/>
    </source>
</evidence>
<gene>
    <name evidence="2" type="ORF">BDD41_0251</name>
</gene>
<feature type="transmembrane region" description="Helical" evidence="1">
    <location>
        <begin position="46"/>
        <end position="66"/>
    </location>
</feature>
<sequence>MPEPVSRQRLSVASRSLAAILGGYLAANLFVPAFARLVPMPPRDAAQLALMLSFVVFAAASVWAFACRSAARAWAGILGAAALFALVVATLPGGGA</sequence>